<evidence type="ECO:0000259" key="2">
    <source>
        <dbReference type="PROSITE" id="PS50846"/>
    </source>
</evidence>
<evidence type="ECO:0000313" key="4">
    <source>
        <dbReference type="Proteomes" id="UP000323136"/>
    </source>
</evidence>
<dbReference type="GO" id="GO:0046872">
    <property type="term" value="F:metal ion binding"/>
    <property type="evidence" value="ECO:0007669"/>
    <property type="project" value="UniProtKB-KW"/>
</dbReference>
<dbReference type="InterPro" id="IPR036163">
    <property type="entry name" value="HMA_dom_sf"/>
</dbReference>
<dbReference type="PROSITE" id="PS51257">
    <property type="entry name" value="PROKAR_LIPOPROTEIN"/>
    <property type="match status" value="1"/>
</dbReference>
<dbReference type="InterPro" id="IPR006121">
    <property type="entry name" value="HMA_dom"/>
</dbReference>
<sequence length="169" mass="18238">MKIQKILFALAIAGFVFTGCKKEAEKTETKTEVKEVLAENTKELSLNISGMTCEIGCAKTIESKLAKKEGVLEAKVVFNDSIATIKYDASKVDKTNLIAFVEGVGTGDTYKAIEATKKNCNPAECTKTCTEKTTAKTCSADCKKECCAKKEAKTCTADCKKECCTTKKA</sequence>
<dbReference type="Proteomes" id="UP000323136">
    <property type="component" value="Unassembled WGS sequence"/>
</dbReference>
<dbReference type="AlphaFoldDB" id="A0A5S5DYV2"/>
<dbReference type="SUPFAM" id="SSF55008">
    <property type="entry name" value="HMA, heavy metal-associated domain"/>
    <property type="match status" value="1"/>
</dbReference>
<gene>
    <name evidence="3" type="ORF">C7447_101550</name>
</gene>
<evidence type="ECO:0000256" key="1">
    <source>
        <dbReference type="ARBA" id="ARBA00022723"/>
    </source>
</evidence>
<accession>A0A5S5DYV2</accession>
<dbReference type="FunFam" id="3.30.70.100:FF:000001">
    <property type="entry name" value="ATPase copper transporting beta"/>
    <property type="match status" value="1"/>
</dbReference>
<dbReference type="EMBL" id="VNIA01000001">
    <property type="protein sequence ID" value="TYP99942.1"/>
    <property type="molecule type" value="Genomic_DNA"/>
</dbReference>
<protein>
    <submittedName>
        <fullName evidence="3">Heavy-metal-associated domain-containing protein</fullName>
    </submittedName>
</protein>
<dbReference type="OrthoDB" id="1178902at2"/>
<dbReference type="RefSeq" id="WP_148868637.1">
    <property type="nucleotide sequence ID" value="NZ_VNIA01000001.1"/>
</dbReference>
<reference evidence="3 4" key="1">
    <citation type="submission" date="2019-07" db="EMBL/GenBank/DDBJ databases">
        <title>Genomic Encyclopedia of Type Strains, Phase IV (KMG-IV): sequencing the most valuable type-strain genomes for metagenomic binning, comparative biology and taxonomic classification.</title>
        <authorList>
            <person name="Goeker M."/>
        </authorList>
    </citation>
    <scope>NUCLEOTIDE SEQUENCE [LARGE SCALE GENOMIC DNA]</scope>
    <source>
        <strain evidence="3 4">DSM 18961</strain>
    </source>
</reference>
<comment type="caution">
    <text evidence="3">The sequence shown here is derived from an EMBL/GenBank/DDBJ whole genome shotgun (WGS) entry which is preliminary data.</text>
</comment>
<keyword evidence="4" id="KW-1185">Reference proteome</keyword>
<dbReference type="Gene3D" id="3.30.70.100">
    <property type="match status" value="1"/>
</dbReference>
<evidence type="ECO:0000313" key="3">
    <source>
        <dbReference type="EMBL" id="TYP99942.1"/>
    </source>
</evidence>
<dbReference type="PROSITE" id="PS50846">
    <property type="entry name" value="HMA_2"/>
    <property type="match status" value="1"/>
</dbReference>
<organism evidence="3 4">
    <name type="scientific">Tenacibaculum adriaticum</name>
    <dbReference type="NCBI Taxonomy" id="413713"/>
    <lineage>
        <taxon>Bacteria</taxon>
        <taxon>Pseudomonadati</taxon>
        <taxon>Bacteroidota</taxon>
        <taxon>Flavobacteriia</taxon>
        <taxon>Flavobacteriales</taxon>
        <taxon>Flavobacteriaceae</taxon>
        <taxon>Tenacibaculum</taxon>
    </lineage>
</organism>
<name>A0A5S5DYV2_9FLAO</name>
<keyword evidence="1" id="KW-0479">Metal-binding</keyword>
<dbReference type="Pfam" id="PF00403">
    <property type="entry name" value="HMA"/>
    <property type="match status" value="1"/>
</dbReference>
<dbReference type="CDD" id="cd00371">
    <property type="entry name" value="HMA"/>
    <property type="match status" value="1"/>
</dbReference>
<proteinExistence type="predicted"/>
<feature type="domain" description="HMA" evidence="2">
    <location>
        <begin position="42"/>
        <end position="109"/>
    </location>
</feature>